<feature type="domain" description="CheC-like protein" evidence="2">
    <location>
        <begin position="7"/>
        <end position="41"/>
    </location>
</feature>
<dbReference type="EC" id="3.-.-.-" evidence="3"/>
<dbReference type="AlphaFoldDB" id="A0A378JGK7"/>
<keyword evidence="1" id="KW-0145">Chemotaxis</keyword>
<dbReference type="OrthoDB" id="274823at2"/>
<dbReference type="PANTHER" id="PTHR43484">
    <property type="match status" value="1"/>
</dbReference>
<dbReference type="EMBL" id="UGOD01000001">
    <property type="protein sequence ID" value="STX49961.1"/>
    <property type="molecule type" value="Genomic_DNA"/>
</dbReference>
<dbReference type="PANTHER" id="PTHR43484:SF1">
    <property type="entry name" value="FLAGELLAR MOTOR SWITCH PROTEIN FLIN"/>
    <property type="match status" value="1"/>
</dbReference>
<sequence>MILTASQEDALKEIGNIGVSKAAKQLASLLQSPIKISIPEISFVKLQEINNVGPKDEAFSFVYQLLSEDLQGYVALAFKREQTNLLTMSVLGKIPQLTQEEARACEQEALLEIGNIIISSCITAIVDLTSKKVGLTLPYYDENNIVTLLKNLCTSFPNLLDEVLIVSTILDMQKDTLSGHLFLVLTKDSTKTLLIAIKELIDENN</sequence>
<dbReference type="Gene3D" id="3.40.1550.10">
    <property type="entry name" value="CheC-like"/>
    <property type="match status" value="1"/>
</dbReference>
<protein>
    <submittedName>
        <fullName evidence="3">CheY-P phosphatase CheC</fullName>
        <ecNumber evidence="3">3.-.-.-</ecNumber>
    </submittedName>
</protein>
<dbReference type="Proteomes" id="UP000254794">
    <property type="component" value="Unassembled WGS sequence"/>
</dbReference>
<dbReference type="GO" id="GO:0006935">
    <property type="term" value="P:chemotaxis"/>
    <property type="evidence" value="ECO:0007669"/>
    <property type="project" value="UniProtKB-KW"/>
</dbReference>
<dbReference type="CDD" id="cd17910">
    <property type="entry name" value="CheC_ClassII"/>
    <property type="match status" value="1"/>
</dbReference>
<dbReference type="InterPro" id="IPR007597">
    <property type="entry name" value="CheC"/>
</dbReference>
<accession>A0A378JGK7</accession>
<reference evidence="3 4" key="1">
    <citation type="submission" date="2018-06" db="EMBL/GenBank/DDBJ databases">
        <authorList>
            <consortium name="Pathogen Informatics"/>
            <person name="Doyle S."/>
        </authorList>
    </citation>
    <scope>NUCLEOTIDE SEQUENCE [LARGE SCALE GENOMIC DNA]</scope>
    <source>
        <strain evidence="3 4">NCTC13316</strain>
    </source>
</reference>
<evidence type="ECO:0000256" key="1">
    <source>
        <dbReference type="ARBA" id="ARBA00022500"/>
    </source>
</evidence>
<name>A0A378JGK7_9GAMM</name>
<evidence type="ECO:0000259" key="2">
    <source>
        <dbReference type="Pfam" id="PF04509"/>
    </source>
</evidence>
<evidence type="ECO:0000313" key="4">
    <source>
        <dbReference type="Proteomes" id="UP000254794"/>
    </source>
</evidence>
<dbReference type="RefSeq" id="WP_115329441.1">
    <property type="nucleotide sequence ID" value="NZ_CAAAHP010000003.1"/>
</dbReference>
<dbReference type="SUPFAM" id="SSF103039">
    <property type="entry name" value="CheC-like"/>
    <property type="match status" value="1"/>
</dbReference>
<gene>
    <name evidence="3" type="primary">cheC</name>
    <name evidence="3" type="ORF">NCTC13316_00023</name>
</gene>
<dbReference type="GO" id="GO:0016787">
    <property type="term" value="F:hydrolase activity"/>
    <property type="evidence" value="ECO:0007669"/>
    <property type="project" value="UniProtKB-KW"/>
</dbReference>
<keyword evidence="3" id="KW-0378">Hydrolase</keyword>
<dbReference type="Pfam" id="PF04509">
    <property type="entry name" value="CheC"/>
    <property type="match status" value="1"/>
</dbReference>
<dbReference type="InterPro" id="IPR028976">
    <property type="entry name" value="CheC-like_sf"/>
</dbReference>
<organism evidence="3 4">
    <name type="scientific">Legionella busanensis</name>
    <dbReference type="NCBI Taxonomy" id="190655"/>
    <lineage>
        <taxon>Bacteria</taxon>
        <taxon>Pseudomonadati</taxon>
        <taxon>Pseudomonadota</taxon>
        <taxon>Gammaproteobacteria</taxon>
        <taxon>Legionellales</taxon>
        <taxon>Legionellaceae</taxon>
        <taxon>Legionella</taxon>
    </lineage>
</organism>
<evidence type="ECO:0000313" key="3">
    <source>
        <dbReference type="EMBL" id="STX49961.1"/>
    </source>
</evidence>
<proteinExistence type="predicted"/>
<dbReference type="InterPro" id="IPR051469">
    <property type="entry name" value="FliN/MopA/SpaO"/>
</dbReference>
<keyword evidence="4" id="KW-1185">Reference proteome</keyword>